<dbReference type="PROSITE" id="PS52016">
    <property type="entry name" value="TONB_DEPENDENT_REC_3"/>
    <property type="match status" value="1"/>
</dbReference>
<dbReference type="InterPro" id="IPR010105">
    <property type="entry name" value="TonB_sidphr_rcpt"/>
</dbReference>
<evidence type="ECO:0000256" key="9">
    <source>
        <dbReference type="ARBA" id="ARBA00023237"/>
    </source>
</evidence>
<feature type="domain" description="TonB-dependent receptor-like beta-barrel" evidence="13">
    <location>
        <begin position="251"/>
        <end position="690"/>
    </location>
</feature>
<feature type="chain" id="PRO_5046625485" evidence="12">
    <location>
        <begin position="30"/>
        <end position="720"/>
    </location>
</feature>
<evidence type="ECO:0000256" key="12">
    <source>
        <dbReference type="SAM" id="SignalP"/>
    </source>
</evidence>
<keyword evidence="5 10" id="KW-0812">Transmembrane</keyword>
<evidence type="ECO:0000256" key="3">
    <source>
        <dbReference type="ARBA" id="ARBA00022448"/>
    </source>
</evidence>
<gene>
    <name evidence="15" type="ORF">OF850_20530</name>
</gene>
<dbReference type="InterPro" id="IPR000531">
    <property type="entry name" value="Beta-barrel_TonB"/>
</dbReference>
<evidence type="ECO:0000256" key="8">
    <source>
        <dbReference type="ARBA" id="ARBA00023170"/>
    </source>
</evidence>
<dbReference type="EMBL" id="JAPFQI010000024">
    <property type="protein sequence ID" value="MCW8087994.1"/>
    <property type="molecule type" value="Genomic_DNA"/>
</dbReference>
<feature type="signal peptide" evidence="12">
    <location>
        <begin position="1"/>
        <end position="29"/>
    </location>
</feature>
<evidence type="ECO:0000313" key="15">
    <source>
        <dbReference type="EMBL" id="MCW8087994.1"/>
    </source>
</evidence>
<organism evidence="15 16">
    <name type="scientific">Sabulicella glaciei</name>
    <dbReference type="NCBI Taxonomy" id="2984948"/>
    <lineage>
        <taxon>Bacteria</taxon>
        <taxon>Pseudomonadati</taxon>
        <taxon>Pseudomonadota</taxon>
        <taxon>Alphaproteobacteria</taxon>
        <taxon>Acetobacterales</taxon>
        <taxon>Acetobacteraceae</taxon>
        <taxon>Sabulicella</taxon>
    </lineage>
</organism>
<evidence type="ECO:0000256" key="7">
    <source>
        <dbReference type="ARBA" id="ARBA00023136"/>
    </source>
</evidence>
<sequence>MSLRPELPALQPTLGLAMLGLAAGPAALAQGDATSLALPELDVSTQAPSPYRRDAQPVVRLPTTVAETPQSITVIPREIIQERAASSIREALRNVTGISLSAGEGGFSGDALTLRGFSARGDFFIDGVRDLGQYSRDPFFMESIEVLKGPSSVAFGRGSTGGIINQTSRLPRAGNSGELNLSAYTPGGFRATSDVNLHAGNVAARVQMMGSHINAAGRDHVYQSRWGVAPSVTWGLGGPTQATLSWLHQEEENVPDLGIPFINGRPAPVRRSTFYGLNNQDRETTKTDVVTLRLSHQINDAVTVRNLTRYGAWSRNLNATAPRINAITTTGAAFNAFTTPLDQILVRREPQVRRGYDSLLLNQTEVAARFRTGFVEHNLLAGVEIARESSEATRFSFPAAANGRPAASLLDPNFYASGPITYGIGSDVKTVANTFAAYAVNQMKFGEMFELMLGGRWDRFDATYNNRSTTVAAQRQFSRLDEAFSWRAAAIFKPIPSVRTYFSYGTSFNPSAESLTLAANNAALPPEENVSYELGASWEVMSGLRLSGALFRIEKTNARTSDPAGNLTTLDGTARVDGFEIQAAGRITPNWNVLAGFTHLRSEITRSRVAAEVGKQFLNAAPNTASLWTTYDLPHGFQIGGGLSFVDYRYGNNTNTVRVPSYVRYDAALAWAPTEGPLRGLRMQVNALNLANATTYDTVYAAHTIPGTGRTFVFTLGARF</sequence>
<accession>A0ABT3P0Q4</accession>
<proteinExistence type="inferred from homology"/>
<comment type="subcellular location">
    <subcellularLocation>
        <location evidence="1 10">Cell outer membrane</location>
        <topology evidence="1 10">Multi-pass membrane protein</topology>
    </subcellularLocation>
</comment>
<dbReference type="InterPro" id="IPR036942">
    <property type="entry name" value="Beta-barrel_TonB_sf"/>
</dbReference>
<dbReference type="NCBIfam" id="TIGR01783">
    <property type="entry name" value="TonB-siderophor"/>
    <property type="match status" value="1"/>
</dbReference>
<dbReference type="InterPro" id="IPR039426">
    <property type="entry name" value="TonB-dep_rcpt-like"/>
</dbReference>
<evidence type="ECO:0000256" key="1">
    <source>
        <dbReference type="ARBA" id="ARBA00004571"/>
    </source>
</evidence>
<reference evidence="15 16" key="1">
    <citation type="submission" date="2022-10" db="EMBL/GenBank/DDBJ databases">
        <title>Roseococcus glaciei nov., sp. nov., isolated from glacier.</title>
        <authorList>
            <person name="Liu Q."/>
            <person name="Xin Y.-H."/>
        </authorList>
    </citation>
    <scope>NUCLEOTIDE SEQUENCE [LARGE SCALE GENOMIC DNA]</scope>
    <source>
        <strain evidence="15 16">MDT2-1-1</strain>
    </source>
</reference>
<keyword evidence="8 15" id="KW-0675">Receptor</keyword>
<dbReference type="Pfam" id="PF00593">
    <property type="entry name" value="TonB_dep_Rec_b-barrel"/>
    <property type="match status" value="1"/>
</dbReference>
<evidence type="ECO:0000256" key="11">
    <source>
        <dbReference type="RuleBase" id="RU003357"/>
    </source>
</evidence>
<evidence type="ECO:0000259" key="13">
    <source>
        <dbReference type="Pfam" id="PF00593"/>
    </source>
</evidence>
<protein>
    <submittedName>
        <fullName evidence="15">TonB-dependent siderophore receptor</fullName>
    </submittedName>
</protein>
<dbReference type="RefSeq" id="WP_301592196.1">
    <property type="nucleotide sequence ID" value="NZ_JAPFQI010000024.1"/>
</dbReference>
<evidence type="ECO:0000256" key="6">
    <source>
        <dbReference type="ARBA" id="ARBA00023077"/>
    </source>
</evidence>
<dbReference type="Pfam" id="PF07715">
    <property type="entry name" value="Plug"/>
    <property type="match status" value="1"/>
</dbReference>
<evidence type="ECO:0000256" key="2">
    <source>
        <dbReference type="ARBA" id="ARBA00009810"/>
    </source>
</evidence>
<evidence type="ECO:0000256" key="4">
    <source>
        <dbReference type="ARBA" id="ARBA00022452"/>
    </source>
</evidence>
<keyword evidence="12" id="KW-0732">Signal</keyword>
<dbReference type="InterPro" id="IPR012910">
    <property type="entry name" value="Plug_dom"/>
</dbReference>
<dbReference type="Gene3D" id="2.40.170.20">
    <property type="entry name" value="TonB-dependent receptor, beta-barrel domain"/>
    <property type="match status" value="1"/>
</dbReference>
<dbReference type="InterPro" id="IPR037066">
    <property type="entry name" value="Plug_dom_sf"/>
</dbReference>
<dbReference type="Gene3D" id="2.170.130.10">
    <property type="entry name" value="TonB-dependent receptor, plug domain"/>
    <property type="match status" value="1"/>
</dbReference>
<evidence type="ECO:0000256" key="10">
    <source>
        <dbReference type="PROSITE-ProRule" id="PRU01360"/>
    </source>
</evidence>
<dbReference type="PANTHER" id="PTHR32552:SF83">
    <property type="entry name" value="BLR3904 PROTEIN"/>
    <property type="match status" value="1"/>
</dbReference>
<evidence type="ECO:0000313" key="16">
    <source>
        <dbReference type="Proteomes" id="UP001526430"/>
    </source>
</evidence>
<evidence type="ECO:0000256" key="5">
    <source>
        <dbReference type="ARBA" id="ARBA00022692"/>
    </source>
</evidence>
<dbReference type="Proteomes" id="UP001526430">
    <property type="component" value="Unassembled WGS sequence"/>
</dbReference>
<keyword evidence="7 10" id="KW-0472">Membrane</keyword>
<keyword evidence="16" id="KW-1185">Reference proteome</keyword>
<keyword evidence="6 11" id="KW-0798">TonB box</keyword>
<keyword evidence="9 10" id="KW-0998">Cell outer membrane</keyword>
<evidence type="ECO:0000259" key="14">
    <source>
        <dbReference type="Pfam" id="PF07715"/>
    </source>
</evidence>
<feature type="domain" description="TonB-dependent receptor plug" evidence="14">
    <location>
        <begin position="65"/>
        <end position="163"/>
    </location>
</feature>
<keyword evidence="3 10" id="KW-0813">Transport</keyword>
<dbReference type="CDD" id="cd01347">
    <property type="entry name" value="ligand_gated_channel"/>
    <property type="match status" value="1"/>
</dbReference>
<comment type="caution">
    <text evidence="15">The sequence shown here is derived from an EMBL/GenBank/DDBJ whole genome shotgun (WGS) entry which is preliminary data.</text>
</comment>
<comment type="similarity">
    <text evidence="2 10 11">Belongs to the TonB-dependent receptor family.</text>
</comment>
<keyword evidence="4 10" id="KW-1134">Transmembrane beta strand</keyword>
<name>A0ABT3P0Q4_9PROT</name>
<dbReference type="SUPFAM" id="SSF56935">
    <property type="entry name" value="Porins"/>
    <property type="match status" value="1"/>
</dbReference>
<dbReference type="PANTHER" id="PTHR32552">
    <property type="entry name" value="FERRICHROME IRON RECEPTOR-RELATED"/>
    <property type="match status" value="1"/>
</dbReference>